<evidence type="ECO:0000313" key="3">
    <source>
        <dbReference type="Proteomes" id="UP000266677"/>
    </source>
</evidence>
<proteinExistence type="predicted"/>
<feature type="compositionally biased region" description="Basic residues" evidence="1">
    <location>
        <begin position="50"/>
        <end position="64"/>
    </location>
</feature>
<comment type="caution">
    <text evidence="2">The sequence shown here is derived from an EMBL/GenBank/DDBJ whole genome shotgun (WGS) entry which is preliminary data.</text>
</comment>
<evidence type="ECO:0000313" key="2">
    <source>
        <dbReference type="EMBL" id="RJO76901.1"/>
    </source>
</evidence>
<sequence length="93" mass="10335">MDMARGRNLSPGLSGRANPGGCGRQSTGRHLPRSSAAAGHFRSLAAPCSPRRRSRSLRNSGRRVVHAWRRRTGVACRGSPLDRRRGWWPRHGR</sequence>
<dbReference type="AlphaFoldDB" id="A0A3A4KDW3"/>
<name>A0A3A4KDW3_9NOCA</name>
<dbReference type="EMBL" id="QZFU01000016">
    <property type="protein sequence ID" value="RJO76901.1"/>
    <property type="molecule type" value="Genomic_DNA"/>
</dbReference>
<protein>
    <submittedName>
        <fullName evidence="2">Uncharacterized protein</fullName>
    </submittedName>
</protein>
<keyword evidence="3" id="KW-1185">Reference proteome</keyword>
<dbReference type="Proteomes" id="UP000266677">
    <property type="component" value="Unassembled WGS sequence"/>
</dbReference>
<evidence type="ECO:0000256" key="1">
    <source>
        <dbReference type="SAM" id="MobiDB-lite"/>
    </source>
</evidence>
<organism evidence="2 3">
    <name type="scientific">Nocardia panacis</name>
    <dbReference type="NCBI Taxonomy" id="2340916"/>
    <lineage>
        <taxon>Bacteria</taxon>
        <taxon>Bacillati</taxon>
        <taxon>Actinomycetota</taxon>
        <taxon>Actinomycetes</taxon>
        <taxon>Mycobacteriales</taxon>
        <taxon>Nocardiaceae</taxon>
        <taxon>Nocardia</taxon>
    </lineage>
</organism>
<feature type="region of interest" description="Disordered" evidence="1">
    <location>
        <begin position="1"/>
        <end position="64"/>
    </location>
</feature>
<accession>A0A3A4KDW3</accession>
<reference evidence="2 3" key="1">
    <citation type="submission" date="2018-09" db="EMBL/GenBank/DDBJ databases">
        <title>YIM PH21274 draft genome.</title>
        <authorList>
            <person name="Miao C."/>
        </authorList>
    </citation>
    <scope>NUCLEOTIDE SEQUENCE [LARGE SCALE GENOMIC DNA]</scope>
    <source>
        <strain evidence="2 3">YIM PH 21724</strain>
    </source>
</reference>
<gene>
    <name evidence="2" type="ORF">D5S18_11840</name>
</gene>